<proteinExistence type="predicted"/>
<name>A0A0R0CQW8_9GAMM</name>
<protein>
    <submittedName>
        <fullName evidence="2">Acetyltransferase</fullName>
    </submittedName>
</protein>
<dbReference type="AlphaFoldDB" id="A0A0R0CQW8"/>
<accession>A0A0R0CQW8</accession>
<dbReference type="Pfam" id="PF13302">
    <property type="entry name" value="Acetyltransf_3"/>
    <property type="match status" value="1"/>
</dbReference>
<organism evidence="2 3">
    <name type="scientific">Pseudoxanthomonas dokdonensis</name>
    <dbReference type="NCBI Taxonomy" id="344882"/>
    <lineage>
        <taxon>Bacteria</taxon>
        <taxon>Pseudomonadati</taxon>
        <taxon>Pseudomonadota</taxon>
        <taxon>Gammaproteobacteria</taxon>
        <taxon>Lysobacterales</taxon>
        <taxon>Lysobacteraceae</taxon>
        <taxon>Pseudoxanthomonas</taxon>
    </lineage>
</organism>
<dbReference type="PANTHER" id="PTHR43792:SF1">
    <property type="entry name" value="N-ACETYLTRANSFERASE DOMAIN-CONTAINING PROTEIN"/>
    <property type="match status" value="1"/>
</dbReference>
<keyword evidence="2" id="KW-0808">Transferase</keyword>
<dbReference type="InterPro" id="IPR051531">
    <property type="entry name" value="N-acetyltransferase"/>
</dbReference>
<dbReference type="PROSITE" id="PS51186">
    <property type="entry name" value="GNAT"/>
    <property type="match status" value="1"/>
</dbReference>
<dbReference type="SUPFAM" id="SSF55729">
    <property type="entry name" value="Acyl-CoA N-acyltransferases (Nat)"/>
    <property type="match status" value="1"/>
</dbReference>
<keyword evidence="3" id="KW-1185">Reference proteome</keyword>
<dbReference type="InterPro" id="IPR000182">
    <property type="entry name" value="GNAT_dom"/>
</dbReference>
<dbReference type="Proteomes" id="UP000052052">
    <property type="component" value="Unassembled WGS sequence"/>
</dbReference>
<evidence type="ECO:0000313" key="2">
    <source>
        <dbReference type="EMBL" id="KRG68834.1"/>
    </source>
</evidence>
<dbReference type="OrthoDB" id="9801656at2"/>
<feature type="domain" description="N-acetyltransferase" evidence="1">
    <location>
        <begin position="13"/>
        <end position="173"/>
    </location>
</feature>
<sequence>MNLPEITLETPRLLLRIPQAQDLDAMAAFMADEEATRFIGGVQARSPAWRSLTSQIGSWAMQGFAMFSVIEKASGQWVGRIGPWQPAEWPGTEVGWGVARQHWGKGYAPEAASAAMDWAFEALGWEEVIHTIAPDNHNSKAVARKLGSDYLRMGALPEPHHEQPVEIWGQTRPQWLARKQALG</sequence>
<dbReference type="PATRIC" id="fig|344882.3.peg.392"/>
<dbReference type="Gene3D" id="3.40.630.30">
    <property type="match status" value="1"/>
</dbReference>
<dbReference type="GO" id="GO:0016747">
    <property type="term" value="F:acyltransferase activity, transferring groups other than amino-acyl groups"/>
    <property type="evidence" value="ECO:0007669"/>
    <property type="project" value="InterPro"/>
</dbReference>
<dbReference type="RefSeq" id="WP_057658677.1">
    <property type="nucleotide sequence ID" value="NZ_LDJL01000011.1"/>
</dbReference>
<gene>
    <name evidence="2" type="ORF">ABB29_10110</name>
</gene>
<reference evidence="2 3" key="1">
    <citation type="submission" date="2015-05" db="EMBL/GenBank/DDBJ databases">
        <title>Genome sequencing and analysis of members of genus Stenotrophomonas.</title>
        <authorList>
            <person name="Patil P.P."/>
            <person name="Midha S."/>
            <person name="Patil P.B."/>
        </authorList>
    </citation>
    <scope>NUCLEOTIDE SEQUENCE [LARGE SCALE GENOMIC DNA]</scope>
    <source>
        <strain evidence="2 3">DSM 21858</strain>
    </source>
</reference>
<evidence type="ECO:0000259" key="1">
    <source>
        <dbReference type="PROSITE" id="PS51186"/>
    </source>
</evidence>
<dbReference type="InterPro" id="IPR016181">
    <property type="entry name" value="Acyl_CoA_acyltransferase"/>
</dbReference>
<comment type="caution">
    <text evidence="2">The sequence shown here is derived from an EMBL/GenBank/DDBJ whole genome shotgun (WGS) entry which is preliminary data.</text>
</comment>
<dbReference type="STRING" id="344882.ABB29_10110"/>
<dbReference type="EMBL" id="LDJL01000011">
    <property type="protein sequence ID" value="KRG68834.1"/>
    <property type="molecule type" value="Genomic_DNA"/>
</dbReference>
<dbReference type="PANTHER" id="PTHR43792">
    <property type="entry name" value="GNAT FAMILY, PUTATIVE (AFU_ORTHOLOGUE AFUA_3G00765)-RELATED-RELATED"/>
    <property type="match status" value="1"/>
</dbReference>
<evidence type="ECO:0000313" key="3">
    <source>
        <dbReference type="Proteomes" id="UP000052052"/>
    </source>
</evidence>